<feature type="region of interest" description="Disordered" evidence="1">
    <location>
        <begin position="515"/>
        <end position="579"/>
    </location>
</feature>
<evidence type="ECO:0000313" key="2">
    <source>
        <dbReference type="EMBL" id="TKA71417.1"/>
    </source>
</evidence>
<feature type="compositionally biased region" description="Basic and acidic residues" evidence="1">
    <location>
        <begin position="121"/>
        <end position="136"/>
    </location>
</feature>
<feature type="compositionally biased region" description="Basic and acidic residues" evidence="1">
    <location>
        <begin position="724"/>
        <end position="737"/>
    </location>
</feature>
<evidence type="ECO:0000256" key="1">
    <source>
        <dbReference type="SAM" id="MobiDB-lite"/>
    </source>
</evidence>
<keyword evidence="3" id="KW-1185">Reference proteome</keyword>
<gene>
    <name evidence="2" type="ORF">B0A49_03930</name>
</gene>
<feature type="region of interest" description="Disordered" evidence="1">
    <location>
        <begin position="718"/>
        <end position="742"/>
    </location>
</feature>
<comment type="caution">
    <text evidence="2">The sequence shown here is derived from an EMBL/GenBank/DDBJ whole genome shotgun (WGS) entry which is preliminary data.</text>
</comment>
<dbReference type="InterPro" id="IPR013226">
    <property type="entry name" value="Pal1"/>
</dbReference>
<dbReference type="Proteomes" id="UP000308768">
    <property type="component" value="Unassembled WGS sequence"/>
</dbReference>
<evidence type="ECO:0008006" key="4">
    <source>
        <dbReference type="Google" id="ProtNLM"/>
    </source>
</evidence>
<feature type="compositionally biased region" description="Basic and acidic residues" evidence="1">
    <location>
        <begin position="367"/>
        <end position="384"/>
    </location>
</feature>
<dbReference type="STRING" id="331657.A0A4U0X6K3"/>
<feature type="region of interest" description="Disordered" evidence="1">
    <location>
        <begin position="272"/>
        <end position="398"/>
    </location>
</feature>
<feature type="compositionally biased region" description="Low complexity" evidence="1">
    <location>
        <begin position="564"/>
        <end position="579"/>
    </location>
</feature>
<dbReference type="InterPro" id="IPR027417">
    <property type="entry name" value="P-loop_NTPase"/>
</dbReference>
<dbReference type="GO" id="GO:0005737">
    <property type="term" value="C:cytoplasm"/>
    <property type="evidence" value="ECO:0007669"/>
    <property type="project" value="TreeGrafter"/>
</dbReference>
<sequence length="779" mass="84870">MESKFQRFVNMFANYPNPKSNLSLSDKPAPKESSRSMQPPLPRTGTLPIQPHHPSRPQEGAQRLHNANVAPTRPKDPGELDIFASPPKPENRRPRRSSESSMHEKSAADDERRRRERRHREREARHKDGRPRDSRLPKTKKPGGLDLIDKLDVTGIYGQGLFHHDGPFDACNPHRNRKKDSRAPMQAFPVGSANNALGGSGPVNKSINVDQFHGRGVEGFTDYATSGVEETRKRPSVERAISFNPKDRVEPVHGEESIGLGTSTFLEGAPASRTAIQRRESDNEASAFGSSLTRKRSLAQRIRGISQPRRGWEGVGAQRITSPDARYHYGGTTSPDSDPQATNGPQSAGGRYKTHETNPFFDDYDDAYEKKGASIKIAETETRQGGRARAPSSPMGRHDALERRITTDSIPEGQQQKSSGGFLSRITLHVLTTHLLASPTSHATVIDTTGAFDVLRLQRVAAQRLEAADGRPNNANVHVDVGPSVNQMLERVKIMRVFDSVGLVEAVGEVREELELGSAGQQAEKEPHGRDQGATRPTVADSQDAEEMLVGDEPSTSPRDEAAEQQQQQQQQRQEQQTTTYQERYGMIIVDNITQVAAPIIKSNYIQGHALLTSLLRTLTHLTRTHALCTVLVNTAVVHRPAGSRSTARPHADTANPNRTAIADAPPLPPHDPSDTAAPPPPAGELPSVFAANTARPALGRSFPYLVDLHLFASAARPASSVPRRGDGKGGVREKGARGASEAGEGCVGVVEVLADRCDGRVGRWGGFVVRDGVELRSL</sequence>
<dbReference type="EMBL" id="NAJN01000567">
    <property type="protein sequence ID" value="TKA71417.1"/>
    <property type="molecule type" value="Genomic_DNA"/>
</dbReference>
<dbReference type="AlphaFoldDB" id="A0A4U0X6K3"/>
<organism evidence="2 3">
    <name type="scientific">Cryomyces minteri</name>
    <dbReference type="NCBI Taxonomy" id="331657"/>
    <lineage>
        <taxon>Eukaryota</taxon>
        <taxon>Fungi</taxon>
        <taxon>Dikarya</taxon>
        <taxon>Ascomycota</taxon>
        <taxon>Pezizomycotina</taxon>
        <taxon>Dothideomycetes</taxon>
        <taxon>Dothideomycetes incertae sedis</taxon>
        <taxon>Cryomyces</taxon>
    </lineage>
</organism>
<feature type="compositionally biased region" description="Polar residues" evidence="1">
    <location>
        <begin position="331"/>
        <end position="346"/>
    </location>
</feature>
<feature type="region of interest" description="Disordered" evidence="1">
    <location>
        <begin position="13"/>
        <end position="146"/>
    </location>
</feature>
<name>A0A4U0X6K3_9PEZI</name>
<feature type="compositionally biased region" description="Basic and acidic residues" evidence="1">
    <location>
        <begin position="523"/>
        <end position="533"/>
    </location>
</feature>
<evidence type="ECO:0000313" key="3">
    <source>
        <dbReference type="Proteomes" id="UP000308768"/>
    </source>
</evidence>
<feature type="region of interest" description="Disordered" evidence="1">
    <location>
        <begin position="641"/>
        <end position="687"/>
    </location>
</feature>
<dbReference type="PANTHER" id="PTHR28307">
    <property type="entry name" value="PROTEIN PAL1"/>
    <property type="match status" value="1"/>
</dbReference>
<proteinExistence type="predicted"/>
<dbReference type="OrthoDB" id="5352132at2759"/>
<dbReference type="Pfam" id="PF08316">
    <property type="entry name" value="Pal1"/>
    <property type="match status" value="1"/>
</dbReference>
<reference evidence="2 3" key="1">
    <citation type="submission" date="2017-03" db="EMBL/GenBank/DDBJ databases">
        <title>Genomes of endolithic fungi from Antarctica.</title>
        <authorList>
            <person name="Coleine C."/>
            <person name="Masonjones S."/>
            <person name="Stajich J.E."/>
        </authorList>
    </citation>
    <scope>NUCLEOTIDE SEQUENCE [LARGE SCALE GENOMIC DNA]</scope>
    <source>
        <strain evidence="2 3">CCFEE 5187</strain>
    </source>
</reference>
<protein>
    <recommendedName>
        <fullName evidence="4">DNA recombination and repair protein Rad51-like C-terminal domain-containing protein</fullName>
    </recommendedName>
</protein>
<accession>A0A4U0X6K3</accession>
<feature type="compositionally biased region" description="Basic and acidic residues" evidence="1">
    <location>
        <begin position="89"/>
        <end position="113"/>
    </location>
</feature>
<dbReference type="Gene3D" id="3.40.50.300">
    <property type="entry name" value="P-loop containing nucleotide triphosphate hydrolases"/>
    <property type="match status" value="1"/>
</dbReference>
<dbReference type="PANTHER" id="PTHR28307:SF2">
    <property type="entry name" value="PROTEIN PAL1"/>
    <property type="match status" value="1"/>
</dbReference>